<evidence type="ECO:0000256" key="1">
    <source>
        <dbReference type="SAM" id="MobiDB-lite"/>
    </source>
</evidence>
<dbReference type="Proteomes" id="UP000011732">
    <property type="component" value="Unassembled WGS sequence"/>
</dbReference>
<organism evidence="2 3">
    <name type="scientific">Streptomyces gancidicus BKS 13-15</name>
    <dbReference type="NCBI Taxonomy" id="1284664"/>
    <lineage>
        <taxon>Bacteria</taxon>
        <taxon>Bacillati</taxon>
        <taxon>Actinomycetota</taxon>
        <taxon>Actinomycetes</taxon>
        <taxon>Kitasatosporales</taxon>
        <taxon>Streptomycetaceae</taxon>
        <taxon>Streptomyces</taxon>
        <taxon>Streptomyces pseudogriseolus group</taxon>
    </lineage>
</organism>
<feature type="compositionally biased region" description="Basic residues" evidence="1">
    <location>
        <begin position="744"/>
        <end position="757"/>
    </location>
</feature>
<evidence type="ECO:0000313" key="3">
    <source>
        <dbReference type="Proteomes" id="UP000011732"/>
    </source>
</evidence>
<feature type="region of interest" description="Disordered" evidence="1">
    <location>
        <begin position="153"/>
        <end position="172"/>
    </location>
</feature>
<dbReference type="EMBL" id="AOHP01000075">
    <property type="protein sequence ID" value="EMF27510.1"/>
    <property type="molecule type" value="Genomic_DNA"/>
</dbReference>
<sequence>MQHLEHADVGLPAREPQHQVDEVPGGQQRVARHVPQRGPAQRAGQRVGEVAQGRPERGQRGVVEARLAVRQVLVVDQHQLRRVRARQLRHDRTRPLDVRLGLRVPLQGAGRVTPVQAHRDPVRAQFGVRLGGLLHHGQLVHRAVLAQQHLRGEGVDPGRLQPRPGPRGHVPPAGLLQDRQQVAEARVAVRVPLEVAPGALQERVLADVRHQLLEHRGALGVGDAVEVELGVLEVADVRGDRVRGGQLVRAVRPRLAAVGEGDPAVGEAGRADQRERAHEVREGLLQPQVVPPLHGDQVAEPHVRHLVQDDVGAALVRRPRDLAPEDELLAEGHHPRVLHRAQVVLGHERLVVLPERVRVVEVVVEEVQALLGDQEDVVGVEVRGEALAAHRAERDLQPGAVLERPLVGVGHVVVGTRDDTRDVGRDRLGLREPPDAVGQFAHAVAPHRPPLGRPHLEAVRRLEVGLLEVGEDTAGVGRLVLGVEVHLAVLGVDEAVHALAGAGVRALCVHHELVLGGQVLQEDAAAVEDLARVEVPAVQGHRRHARRDQVREAARPGLGAAEPHGGDRPEGARAVAVVLTGRGPQVQGHLVPVDGQQRCPLPGLVTGQVLTGHGRTPQRRRQGWTAPILPCAPDAGQPGMAGTASGVAPVEHCLHEERHVGQVSRHARRLLVRPAVPLGLDDLPVGAGGAEAAGSGRALAPDEPRRPQRGQAGRAARGVPRDARGEGLGPGPRGHRGAGGARARGARRPLHRARHPHPQQGRGPGQGDGRGGAEGRRAARLPHGALGRHPVRAAAARLPQGGHRQGGPGGRHPGDRGPRPRRRGDRLLRPGRHPRPAGRGGRPPLGRHPRGGLRPGLLRDQAHPHEGPGLQQPVTDVSPAPAP</sequence>
<proteinExistence type="predicted"/>
<evidence type="ECO:0000313" key="2">
    <source>
        <dbReference type="EMBL" id="EMF27510.1"/>
    </source>
</evidence>
<accession>M3DCH5</accession>
<feature type="compositionally biased region" description="Basic residues" evidence="1">
    <location>
        <begin position="819"/>
        <end position="836"/>
    </location>
</feature>
<keyword evidence="3" id="KW-1185">Reference proteome</keyword>
<reference evidence="2 3" key="1">
    <citation type="journal article" date="2013" name="Genome Announc.">
        <title>Draft Genome Sequence of Streptomyces gancidicus Strain BKS 13-15.</title>
        <authorList>
            <person name="Kumar S."/>
            <person name="Kaur N."/>
            <person name="Singh N.K."/>
            <person name="Raghava G.P."/>
            <person name="Mayilraj S."/>
        </authorList>
    </citation>
    <scope>NUCLEOTIDE SEQUENCE [LARGE SCALE GENOMIC DNA]</scope>
    <source>
        <strain evidence="2 3">BKS 13-15</strain>
    </source>
</reference>
<name>M3DCH5_STREZ</name>
<feature type="region of interest" description="Disordered" evidence="1">
    <location>
        <begin position="540"/>
        <end position="570"/>
    </location>
</feature>
<feature type="compositionally biased region" description="Gly residues" evidence="1">
    <location>
        <begin position="726"/>
        <end position="742"/>
    </location>
</feature>
<protein>
    <submittedName>
        <fullName evidence="2">3-deoxy-D-manno-octulosonic acid (KDO) 8-phosphate synthase</fullName>
    </submittedName>
</protein>
<feature type="region of interest" description="Disordered" evidence="1">
    <location>
        <begin position="1"/>
        <end position="57"/>
    </location>
</feature>
<gene>
    <name evidence="2" type="ORF">H114_18711</name>
</gene>
<feature type="compositionally biased region" description="Low complexity" evidence="1">
    <location>
        <begin position="709"/>
        <end position="718"/>
    </location>
</feature>
<feature type="region of interest" description="Disordered" evidence="1">
    <location>
        <begin position="799"/>
        <end position="883"/>
    </location>
</feature>
<comment type="caution">
    <text evidence="2">The sequence shown here is derived from an EMBL/GenBank/DDBJ whole genome shotgun (WGS) entry which is preliminary data.</text>
</comment>
<feature type="region of interest" description="Disordered" evidence="1">
    <location>
        <begin position="689"/>
        <end position="776"/>
    </location>
</feature>
<dbReference type="AlphaFoldDB" id="M3DCH5"/>